<organism evidence="1 2">
    <name type="scientific">Gigaspora rosea</name>
    <dbReference type="NCBI Taxonomy" id="44941"/>
    <lineage>
        <taxon>Eukaryota</taxon>
        <taxon>Fungi</taxon>
        <taxon>Fungi incertae sedis</taxon>
        <taxon>Mucoromycota</taxon>
        <taxon>Glomeromycotina</taxon>
        <taxon>Glomeromycetes</taxon>
        <taxon>Diversisporales</taxon>
        <taxon>Gigasporaceae</taxon>
        <taxon>Gigaspora</taxon>
    </lineage>
</organism>
<keyword evidence="2" id="KW-1185">Reference proteome</keyword>
<dbReference type="Proteomes" id="UP000266673">
    <property type="component" value="Unassembled WGS sequence"/>
</dbReference>
<evidence type="ECO:0008006" key="3">
    <source>
        <dbReference type="Google" id="ProtNLM"/>
    </source>
</evidence>
<dbReference type="SUPFAM" id="SSF53098">
    <property type="entry name" value="Ribonuclease H-like"/>
    <property type="match status" value="1"/>
</dbReference>
<protein>
    <recommendedName>
        <fullName evidence="3">HAT C-terminal dimerisation domain-containing protein</fullName>
    </recommendedName>
</protein>
<evidence type="ECO:0000313" key="1">
    <source>
        <dbReference type="EMBL" id="RIB07452.1"/>
    </source>
</evidence>
<dbReference type="OrthoDB" id="2445862at2759"/>
<dbReference type="InterPro" id="IPR012337">
    <property type="entry name" value="RNaseH-like_sf"/>
</dbReference>
<name>A0A397UB24_9GLOM</name>
<dbReference type="EMBL" id="QKWP01001653">
    <property type="protein sequence ID" value="RIB07452.1"/>
    <property type="molecule type" value="Genomic_DNA"/>
</dbReference>
<reference evidence="1 2" key="1">
    <citation type="submission" date="2018-06" db="EMBL/GenBank/DDBJ databases">
        <title>Comparative genomics reveals the genomic features of Rhizophagus irregularis, R. cerebriforme, R. diaphanum and Gigaspora rosea, and their symbiotic lifestyle signature.</title>
        <authorList>
            <person name="Morin E."/>
            <person name="San Clemente H."/>
            <person name="Chen E.C.H."/>
            <person name="De La Providencia I."/>
            <person name="Hainaut M."/>
            <person name="Kuo A."/>
            <person name="Kohler A."/>
            <person name="Murat C."/>
            <person name="Tang N."/>
            <person name="Roy S."/>
            <person name="Loubradou J."/>
            <person name="Henrissat B."/>
            <person name="Grigoriev I.V."/>
            <person name="Corradi N."/>
            <person name="Roux C."/>
            <person name="Martin F.M."/>
        </authorList>
    </citation>
    <scope>NUCLEOTIDE SEQUENCE [LARGE SCALE GENOMIC DNA]</scope>
    <source>
        <strain evidence="1 2">DAOM 194757</strain>
    </source>
</reference>
<gene>
    <name evidence="1" type="ORF">C2G38_2214382</name>
</gene>
<dbReference type="AlphaFoldDB" id="A0A397UB24"/>
<comment type="caution">
    <text evidence="1">The sequence shown here is derived from an EMBL/GenBank/DDBJ whole genome shotgun (WGS) entry which is preliminary data.</text>
</comment>
<dbReference type="STRING" id="44941.A0A397UB24"/>
<accession>A0A397UB24</accession>
<proteinExistence type="predicted"/>
<sequence length="328" mass="37768">MDIQEIVSSRHHFANNDTLVTVLVLVVNAIGHLESRDATLADIFKEFINIHHAISTANIPILGFKNHILASIGKRVHEFSDHIYFVALFLSPSYKKMAIFKKMSVFWAQFTDGSPLLRQFAIKIFTIVPHTADVEQLFSGLGLIKTKSRNQMSPFLMGMLGTLRNELKQALPKSSKENKSKEQLSFDIDNNMDILFEEKEIIIDEEFQDIEEIDADINDTYKRFYSITELIMEEFFDFTAFNHNHNVIEEDEEVAIHSREPNISSDDWSIEDIMESLTNDLEYLSIDRQNLLDRAVLKAWVGCGISFELIDNPFIQDLFMRLNPACPQ</sequence>
<evidence type="ECO:0000313" key="2">
    <source>
        <dbReference type="Proteomes" id="UP000266673"/>
    </source>
</evidence>